<keyword evidence="2" id="KW-0472">Membrane</keyword>
<evidence type="ECO:0000256" key="1">
    <source>
        <dbReference type="SAM" id="MobiDB-lite"/>
    </source>
</evidence>
<feature type="region of interest" description="Disordered" evidence="1">
    <location>
        <begin position="196"/>
        <end position="230"/>
    </location>
</feature>
<feature type="compositionally biased region" description="Acidic residues" evidence="1">
    <location>
        <begin position="409"/>
        <end position="421"/>
    </location>
</feature>
<evidence type="ECO:0000313" key="4">
    <source>
        <dbReference type="Proteomes" id="UP000693892"/>
    </source>
</evidence>
<keyword evidence="4" id="KW-1185">Reference proteome</keyword>
<dbReference type="InterPro" id="IPR046112">
    <property type="entry name" value="DUF6049"/>
</dbReference>
<feature type="region of interest" description="Disordered" evidence="1">
    <location>
        <begin position="355"/>
        <end position="428"/>
    </location>
</feature>
<comment type="caution">
    <text evidence="3">The sequence shown here is derived from an EMBL/GenBank/DDBJ whole genome shotgun (WGS) entry which is preliminary data.</text>
</comment>
<dbReference type="Pfam" id="PF19516">
    <property type="entry name" value="DUF6049"/>
    <property type="match status" value="1"/>
</dbReference>
<organism evidence="3 4">
    <name type="scientific">Leucobacter soli</name>
    <dbReference type="NCBI Taxonomy" id="2812850"/>
    <lineage>
        <taxon>Bacteria</taxon>
        <taxon>Bacillati</taxon>
        <taxon>Actinomycetota</taxon>
        <taxon>Actinomycetes</taxon>
        <taxon>Micrococcales</taxon>
        <taxon>Microbacteriaceae</taxon>
        <taxon>Leucobacter</taxon>
    </lineage>
</organism>
<dbReference type="Proteomes" id="UP000693892">
    <property type="component" value="Unassembled WGS sequence"/>
</dbReference>
<feature type="transmembrane region" description="Helical" evidence="2">
    <location>
        <begin position="761"/>
        <end position="780"/>
    </location>
</feature>
<accession>A0A916K0Q5</accession>
<keyword evidence="2" id="KW-0812">Transmembrane</keyword>
<proteinExistence type="predicted"/>
<name>A0A916K0Q5_9MICO</name>
<feature type="region of interest" description="Disordered" evidence="1">
    <location>
        <begin position="1"/>
        <end position="25"/>
    </location>
</feature>
<feature type="compositionally biased region" description="Acidic residues" evidence="1">
    <location>
        <begin position="392"/>
        <end position="402"/>
    </location>
</feature>
<protein>
    <submittedName>
        <fullName evidence="3">Uncharacterized protein</fullName>
    </submittedName>
</protein>
<evidence type="ECO:0000256" key="2">
    <source>
        <dbReference type="SAM" id="Phobius"/>
    </source>
</evidence>
<sequence>MDRGRSGSKLGRMLRAPSPRRRDRRFGAAAASGRSLLSAMLIAGLVWAPLGTGASAPLDGTPAHAETAGDAPREAVSAAGELDFAPQEPVLAADDESYIFTAHLRSTGEDALAAGRLEVRLADGRIEDAERLTALLSGDAATVGPDRALLTTVEVGETAPGEGQELTIAIPRAAMPLGFQDDAGVYAVRADFVPATQTDGDAGTDGEGSDGEGTGDDTGTRPPSTEEPLLSTTTPVVWRGVTAGASVRLTLIVPLLLPGEVTDMPTQDQLSQTVPRLSALLDAAERWDATLAVDPRLIAGIRAHGDAAPAAAREFLDRLAATALPQFLLQFADADPAAQAALGFEQLLQPTGLSYATANGSFPAEPSDPTKPTDPGDGTNPDGSSGTSDVGSDAEDDAEDDAIPGTGENDGDADTDTDADDTPAPPTLEQLLDWPAAYSGAWPAEGEATTATLQLLTGAGIESLVLESGNVRGTAGPRVALGGFDTLVADADLGAAARTLLSGPSETSRTAGAAELAARLALAAGRPAAGAAEIGRVLALDRGTVADAGTVEAVFATLDALAWVDPTNAALQPSAEGTLRAGEVSETRVELLREAVSRSSAVDALAPLLQHPEYLTEYQRVELLRTLGTRFAAPDADLAAFDQGLRERDAALLDGVQVVPSENTQLIGSSSRVPVLVHNALPFEALIVLKVAPYSAAITVPERRFADEAVEAGGNSTVLVPVDSRVSSGSTALVVQVADTVDETVFSEVRLPLTISSRYEAILLTVLGVLAALLFGFGVWRSLRRHRLVGRADRGEGGRRRGAAGE</sequence>
<dbReference type="EMBL" id="CAJVAP010000030">
    <property type="protein sequence ID" value="CAG7618114.1"/>
    <property type="molecule type" value="Genomic_DNA"/>
</dbReference>
<feature type="compositionally biased region" description="Acidic residues" evidence="1">
    <location>
        <begin position="202"/>
        <end position="215"/>
    </location>
</feature>
<keyword evidence="2" id="KW-1133">Transmembrane helix</keyword>
<dbReference type="AlphaFoldDB" id="A0A916K0Q5"/>
<feature type="compositionally biased region" description="Low complexity" evidence="1">
    <location>
        <begin position="382"/>
        <end position="391"/>
    </location>
</feature>
<gene>
    <name evidence="3" type="ORF">LEUCIP111803_02171</name>
</gene>
<evidence type="ECO:0000313" key="3">
    <source>
        <dbReference type="EMBL" id="CAG7618114.1"/>
    </source>
</evidence>
<reference evidence="3" key="1">
    <citation type="submission" date="2021-06" db="EMBL/GenBank/DDBJ databases">
        <authorList>
            <person name="Criscuolo A."/>
        </authorList>
    </citation>
    <scope>NUCLEOTIDE SEQUENCE</scope>
    <source>
        <strain evidence="3">CIP111803</strain>
    </source>
</reference>